<keyword evidence="4" id="KW-1185">Reference proteome</keyword>
<evidence type="ECO:0000313" key="1">
    <source>
        <dbReference type="EMBL" id="SEH67956.1"/>
    </source>
</evidence>
<evidence type="ECO:0000313" key="2">
    <source>
        <dbReference type="EMBL" id="SER35786.1"/>
    </source>
</evidence>
<organism evidence="2 3">
    <name type="scientific">Parafannyhessea umbonata</name>
    <dbReference type="NCBI Taxonomy" id="604330"/>
    <lineage>
        <taxon>Bacteria</taxon>
        <taxon>Bacillati</taxon>
        <taxon>Actinomycetota</taxon>
        <taxon>Coriobacteriia</taxon>
        <taxon>Coriobacteriales</taxon>
        <taxon>Atopobiaceae</taxon>
        <taxon>Parafannyhessea</taxon>
    </lineage>
</organism>
<protein>
    <submittedName>
        <fullName evidence="2">C_GCAxxG_C_C family probable redox protein</fullName>
    </submittedName>
</protein>
<evidence type="ECO:0000313" key="3">
    <source>
        <dbReference type="Proteomes" id="UP000199128"/>
    </source>
</evidence>
<dbReference type="Proteomes" id="UP000199128">
    <property type="component" value="Unassembled WGS sequence"/>
</dbReference>
<dbReference type="AlphaFoldDB" id="A0A1H9NIM0"/>
<dbReference type="Pfam" id="PF09719">
    <property type="entry name" value="C_GCAxxG_C_C"/>
    <property type="match status" value="1"/>
</dbReference>
<name>A0A1H9NIM0_9ACTN</name>
<dbReference type="InterPro" id="IPR010181">
    <property type="entry name" value="CGCAxxGCC_motif"/>
</dbReference>
<reference evidence="3 4" key="2">
    <citation type="submission" date="2016-10" db="EMBL/GenBank/DDBJ databases">
        <authorList>
            <person name="Varghese N."/>
            <person name="Submissions S."/>
        </authorList>
    </citation>
    <scope>NUCLEOTIDE SEQUENCE [LARGE SCALE GENOMIC DNA]</scope>
    <source>
        <strain evidence="3">KHGC19</strain>
        <strain evidence="1 4">WCP15</strain>
    </source>
</reference>
<gene>
    <name evidence="2" type="ORF">SAMN05216446_0514</name>
    <name evidence="1" type="ORF">SAMN05216447_11227</name>
</gene>
<proteinExistence type="predicted"/>
<dbReference type="Proteomes" id="UP000199135">
    <property type="component" value="Unassembled WGS sequence"/>
</dbReference>
<dbReference type="RefSeq" id="WP_078687862.1">
    <property type="nucleotide sequence ID" value="NZ_FNWT01000012.1"/>
</dbReference>
<dbReference type="EMBL" id="FOGP01000001">
    <property type="protein sequence ID" value="SER35786.1"/>
    <property type="molecule type" value="Genomic_DNA"/>
</dbReference>
<evidence type="ECO:0000313" key="4">
    <source>
        <dbReference type="Proteomes" id="UP000199135"/>
    </source>
</evidence>
<dbReference type="EMBL" id="FNWT01000012">
    <property type="protein sequence ID" value="SEH67956.1"/>
    <property type="molecule type" value="Genomic_DNA"/>
</dbReference>
<sequence length="126" mass="13479">MERTERAVGLKHDRNNCCQAVVRAFVDVCDLPEETLSAMGAPFGSGMGNMEGTCGALVGAEMALGLARADGRACHRDAAELLEGFRRRCGSTICSELKGRDTGVILCPCDDCVRNAVLELERMLGE</sequence>
<reference evidence="2" key="1">
    <citation type="submission" date="2016-10" db="EMBL/GenBank/DDBJ databases">
        <authorList>
            <person name="de Groot N.N."/>
        </authorList>
    </citation>
    <scope>NUCLEOTIDE SEQUENCE [LARGE SCALE GENOMIC DNA]</scope>
    <source>
        <strain evidence="2">KHGC19</strain>
    </source>
</reference>
<accession>A0A1H9NIM0</accession>